<dbReference type="Pfam" id="PF03446">
    <property type="entry name" value="NAD_binding_2"/>
    <property type="match status" value="1"/>
</dbReference>
<dbReference type="GO" id="GO:0016054">
    <property type="term" value="P:organic acid catabolic process"/>
    <property type="evidence" value="ECO:0007669"/>
    <property type="project" value="UniProtKB-ARBA"/>
</dbReference>
<dbReference type="SUPFAM" id="SSF51735">
    <property type="entry name" value="NAD(P)-binding Rossmann-fold domains"/>
    <property type="match status" value="1"/>
</dbReference>
<dbReference type="Proteomes" id="UP000477488">
    <property type="component" value="Unassembled WGS sequence"/>
</dbReference>
<dbReference type="PANTHER" id="PTHR22981:SF7">
    <property type="entry name" value="3-HYDROXYISOBUTYRATE DEHYDROGENASE, MITOCHONDRIAL"/>
    <property type="match status" value="1"/>
</dbReference>
<dbReference type="Gene3D" id="3.40.50.720">
    <property type="entry name" value="NAD(P)-binding Rossmann-like Domain"/>
    <property type="match status" value="1"/>
</dbReference>
<evidence type="ECO:0000256" key="2">
    <source>
        <dbReference type="ARBA" id="ARBA00023027"/>
    </source>
</evidence>
<dbReference type="InterPro" id="IPR002204">
    <property type="entry name" value="3-OH-isobutyrate_DH-rel_CS"/>
</dbReference>
<dbReference type="SUPFAM" id="SSF48179">
    <property type="entry name" value="6-phosphogluconate dehydrogenase C-terminal domain-like"/>
    <property type="match status" value="1"/>
</dbReference>
<feature type="domain" description="3-hydroxyisobutyrate dehydrogenase-like NAD-binding" evidence="5">
    <location>
        <begin position="161"/>
        <end position="281"/>
    </location>
</feature>
<dbReference type="InterPro" id="IPR013328">
    <property type="entry name" value="6PGD_dom2"/>
</dbReference>
<proteinExistence type="predicted"/>
<name>A0A6L5XMY9_9BACT</name>
<feature type="domain" description="6-phosphogluconate dehydrogenase NADP-binding" evidence="4">
    <location>
        <begin position="2"/>
        <end position="158"/>
    </location>
</feature>
<accession>A0A6L5XMY9</accession>
<keyword evidence="7" id="KW-1185">Reference proteome</keyword>
<dbReference type="GO" id="GO:0050661">
    <property type="term" value="F:NADP binding"/>
    <property type="evidence" value="ECO:0007669"/>
    <property type="project" value="InterPro"/>
</dbReference>
<dbReference type="GO" id="GO:0051287">
    <property type="term" value="F:NAD binding"/>
    <property type="evidence" value="ECO:0007669"/>
    <property type="project" value="InterPro"/>
</dbReference>
<evidence type="ECO:0000259" key="4">
    <source>
        <dbReference type="Pfam" id="PF03446"/>
    </source>
</evidence>
<dbReference type="InterPro" id="IPR006115">
    <property type="entry name" value="6PGDH_NADP-bd"/>
</dbReference>
<comment type="caution">
    <text evidence="6">The sequence shown here is derived from an EMBL/GenBank/DDBJ whole genome shotgun (WGS) entry which is preliminary data.</text>
</comment>
<dbReference type="InterPro" id="IPR015815">
    <property type="entry name" value="HIBADH-related"/>
</dbReference>
<evidence type="ECO:0000313" key="6">
    <source>
        <dbReference type="EMBL" id="MSS28516.1"/>
    </source>
</evidence>
<reference evidence="6 7" key="1">
    <citation type="submission" date="2019-09" db="EMBL/GenBank/DDBJ databases">
        <title>In-depth cultivation of the pig gut microbiome towards novel bacterial diversity and tailored functional studies.</title>
        <authorList>
            <person name="Wylensek D."/>
            <person name="Hitch T.C.A."/>
            <person name="Clavel T."/>
        </authorList>
    </citation>
    <scope>NUCLEOTIDE SEQUENCE [LARGE SCALE GENOMIC DNA]</scope>
    <source>
        <strain evidence="6 7">PG-178-WT-4</strain>
    </source>
</reference>
<dbReference type="PIRSF" id="PIRSF000103">
    <property type="entry name" value="HIBADH"/>
    <property type="match status" value="1"/>
</dbReference>
<evidence type="ECO:0000256" key="1">
    <source>
        <dbReference type="ARBA" id="ARBA00023002"/>
    </source>
</evidence>
<dbReference type="InterPro" id="IPR008927">
    <property type="entry name" value="6-PGluconate_DH-like_C_sf"/>
</dbReference>
<dbReference type="Gene3D" id="1.10.1040.10">
    <property type="entry name" value="N-(1-d-carboxylethyl)-l-norvaline Dehydrogenase, domain 2"/>
    <property type="match status" value="1"/>
</dbReference>
<protein>
    <submittedName>
        <fullName evidence="6">NAD-binding protein</fullName>
    </submittedName>
</protein>
<sequence length="289" mass="30441">MKIGFIGLGTMGGAMSANLIKKGFSVQGYDIAPEALERFEKAGGVPCSDMAAAAKGADIVFTMLPNGPHVEQAVEKIVGSMAKGALFVDCSTILPEVTLRVGARLRAEGMRVMDAPVGRTGAEALLGKLLFMVGGEEKDLALVRPCLECMGDTILHCGPLGSGIATKIVNNYMSITLNVLTAEALTLGEALGLERDRLLEVLRGTPAGRGHINATYPGKVFKGDISASFMLDLANKDLGLAIEVADTKNVPLFTGGAARQAYSLARARGYGRKDWTAMLEVVRQLSQAQ</sequence>
<organism evidence="6 7">
    <name type="scientific">Desulfovibrio porci</name>
    <dbReference type="NCBI Taxonomy" id="2605782"/>
    <lineage>
        <taxon>Bacteria</taxon>
        <taxon>Pseudomonadati</taxon>
        <taxon>Thermodesulfobacteriota</taxon>
        <taxon>Desulfovibrionia</taxon>
        <taxon>Desulfovibrionales</taxon>
        <taxon>Desulfovibrionaceae</taxon>
        <taxon>Desulfovibrio</taxon>
    </lineage>
</organism>
<dbReference type="GO" id="GO:0016616">
    <property type="term" value="F:oxidoreductase activity, acting on the CH-OH group of donors, NAD or NADP as acceptor"/>
    <property type="evidence" value="ECO:0007669"/>
    <property type="project" value="TreeGrafter"/>
</dbReference>
<dbReference type="EMBL" id="VUMH01000011">
    <property type="protein sequence ID" value="MSS28516.1"/>
    <property type="molecule type" value="Genomic_DNA"/>
</dbReference>
<dbReference type="InterPro" id="IPR029154">
    <property type="entry name" value="HIBADH-like_NADP-bd"/>
</dbReference>
<evidence type="ECO:0000259" key="5">
    <source>
        <dbReference type="Pfam" id="PF14833"/>
    </source>
</evidence>
<dbReference type="PROSITE" id="PS00895">
    <property type="entry name" value="3_HYDROXYISOBUT_DH"/>
    <property type="match status" value="1"/>
</dbReference>
<feature type="active site" evidence="3">
    <location>
        <position position="167"/>
    </location>
</feature>
<keyword evidence="1" id="KW-0560">Oxidoreductase</keyword>
<keyword evidence="2" id="KW-0520">NAD</keyword>
<evidence type="ECO:0000256" key="3">
    <source>
        <dbReference type="PIRSR" id="PIRSR000103-1"/>
    </source>
</evidence>
<dbReference type="Pfam" id="PF14833">
    <property type="entry name" value="NAD_binding_11"/>
    <property type="match status" value="1"/>
</dbReference>
<dbReference type="AlphaFoldDB" id="A0A6L5XMY9"/>
<dbReference type="PANTHER" id="PTHR22981">
    <property type="entry name" value="3-HYDROXYISOBUTYRATE DEHYDROGENASE-RELATED"/>
    <property type="match status" value="1"/>
</dbReference>
<dbReference type="InterPro" id="IPR036291">
    <property type="entry name" value="NAD(P)-bd_dom_sf"/>
</dbReference>
<evidence type="ECO:0000313" key="7">
    <source>
        <dbReference type="Proteomes" id="UP000477488"/>
    </source>
</evidence>
<gene>
    <name evidence="6" type="ORF">FYJ44_10845</name>
</gene>